<protein>
    <submittedName>
        <fullName evidence="1">Uncharacterized protein</fullName>
    </submittedName>
</protein>
<organism evidence="1 2">
    <name type="scientific">Apodospora peruviana</name>
    <dbReference type="NCBI Taxonomy" id="516989"/>
    <lineage>
        <taxon>Eukaryota</taxon>
        <taxon>Fungi</taxon>
        <taxon>Dikarya</taxon>
        <taxon>Ascomycota</taxon>
        <taxon>Pezizomycotina</taxon>
        <taxon>Sordariomycetes</taxon>
        <taxon>Sordariomycetidae</taxon>
        <taxon>Sordariales</taxon>
        <taxon>Lasiosphaeriaceae</taxon>
        <taxon>Apodospora</taxon>
    </lineage>
</organism>
<reference evidence="1" key="2">
    <citation type="submission" date="2023-06" db="EMBL/GenBank/DDBJ databases">
        <authorList>
            <consortium name="Lawrence Berkeley National Laboratory"/>
            <person name="Haridas S."/>
            <person name="Hensen N."/>
            <person name="Bonometti L."/>
            <person name="Westerberg I."/>
            <person name="Brannstrom I.O."/>
            <person name="Guillou S."/>
            <person name="Cros-Aarteil S."/>
            <person name="Calhoun S."/>
            <person name="Kuo A."/>
            <person name="Mondo S."/>
            <person name="Pangilinan J."/>
            <person name="Riley R."/>
            <person name="Labutti K."/>
            <person name="Andreopoulos B."/>
            <person name="Lipzen A."/>
            <person name="Chen C."/>
            <person name="Yanf M."/>
            <person name="Daum C."/>
            <person name="Ng V."/>
            <person name="Clum A."/>
            <person name="Steindorff A."/>
            <person name="Ohm R."/>
            <person name="Martin F."/>
            <person name="Silar P."/>
            <person name="Natvig D."/>
            <person name="Lalanne C."/>
            <person name="Gautier V."/>
            <person name="Ament-Velasquez S.L."/>
            <person name="Kruys A."/>
            <person name="Hutchinson M.I."/>
            <person name="Powell A.J."/>
            <person name="Barry K."/>
            <person name="Miller A.N."/>
            <person name="Grigoriev I.V."/>
            <person name="Debuchy R."/>
            <person name="Gladieux P."/>
            <person name="Thoren M.H."/>
            <person name="Johannesson H."/>
        </authorList>
    </citation>
    <scope>NUCLEOTIDE SEQUENCE</scope>
    <source>
        <strain evidence="1">CBS 118394</strain>
    </source>
</reference>
<dbReference type="Proteomes" id="UP001283341">
    <property type="component" value="Unassembled WGS sequence"/>
</dbReference>
<dbReference type="EMBL" id="JAUEDM010000009">
    <property type="protein sequence ID" value="KAK3312239.1"/>
    <property type="molecule type" value="Genomic_DNA"/>
</dbReference>
<evidence type="ECO:0000313" key="2">
    <source>
        <dbReference type="Proteomes" id="UP001283341"/>
    </source>
</evidence>
<reference evidence="1" key="1">
    <citation type="journal article" date="2023" name="Mol. Phylogenet. Evol.">
        <title>Genome-scale phylogeny and comparative genomics of the fungal order Sordariales.</title>
        <authorList>
            <person name="Hensen N."/>
            <person name="Bonometti L."/>
            <person name="Westerberg I."/>
            <person name="Brannstrom I.O."/>
            <person name="Guillou S."/>
            <person name="Cros-Aarteil S."/>
            <person name="Calhoun S."/>
            <person name="Haridas S."/>
            <person name="Kuo A."/>
            <person name="Mondo S."/>
            <person name="Pangilinan J."/>
            <person name="Riley R."/>
            <person name="LaButti K."/>
            <person name="Andreopoulos B."/>
            <person name="Lipzen A."/>
            <person name="Chen C."/>
            <person name="Yan M."/>
            <person name="Daum C."/>
            <person name="Ng V."/>
            <person name="Clum A."/>
            <person name="Steindorff A."/>
            <person name="Ohm R.A."/>
            <person name="Martin F."/>
            <person name="Silar P."/>
            <person name="Natvig D.O."/>
            <person name="Lalanne C."/>
            <person name="Gautier V."/>
            <person name="Ament-Velasquez S.L."/>
            <person name="Kruys A."/>
            <person name="Hutchinson M.I."/>
            <person name="Powell A.J."/>
            <person name="Barry K."/>
            <person name="Miller A.N."/>
            <person name="Grigoriev I.V."/>
            <person name="Debuchy R."/>
            <person name="Gladieux P."/>
            <person name="Hiltunen Thoren M."/>
            <person name="Johannesson H."/>
        </authorList>
    </citation>
    <scope>NUCLEOTIDE SEQUENCE</scope>
    <source>
        <strain evidence="1">CBS 118394</strain>
    </source>
</reference>
<accession>A0AAE0HTB6</accession>
<keyword evidence="2" id="KW-1185">Reference proteome</keyword>
<comment type="caution">
    <text evidence="1">The sequence shown here is derived from an EMBL/GenBank/DDBJ whole genome shotgun (WGS) entry which is preliminary data.</text>
</comment>
<proteinExistence type="predicted"/>
<evidence type="ECO:0000313" key="1">
    <source>
        <dbReference type="EMBL" id="KAK3312239.1"/>
    </source>
</evidence>
<gene>
    <name evidence="1" type="ORF">B0H66DRAFT_608521</name>
</gene>
<name>A0AAE0HTB6_9PEZI</name>
<sequence length="261" mass="29220">MEDNLQASAHLIATSTGIKTWIRPTSPRDHDRGIILQNSHGPEDKFWDACRYKLRAHAQCGATPRRRKQLRRSGRCCLNSSLPQPRMLKNSILLSFLVFMHRWILGGNDQLFGLLVAPDSEVLLAGAFNIVGKICNHEWLEPDDSATSTLRPAVLGQPGAIQSTRPQADDGCITLDGHRNQRQDRPVDVEFIATPDFISQLFMRFRMFHAPSKHSILCFKPAVAQQSAYQALLDLARKLEEEATPVLNRFGGVGKWIVAST</sequence>
<dbReference type="AlphaFoldDB" id="A0AAE0HTB6"/>